<evidence type="ECO:0000313" key="2">
    <source>
        <dbReference type="EMBL" id="OWY31466.1"/>
    </source>
</evidence>
<comment type="similarity">
    <text evidence="1">Belongs to the UPF0276 family.</text>
</comment>
<dbReference type="Proteomes" id="UP000197596">
    <property type="component" value="Unassembled WGS sequence"/>
</dbReference>
<dbReference type="InterPro" id="IPR007801">
    <property type="entry name" value="MbnB/TglH/ChrH"/>
</dbReference>
<dbReference type="EMBL" id="NJGU01000001">
    <property type="protein sequence ID" value="OWY31466.1"/>
    <property type="molecule type" value="Genomic_DNA"/>
</dbReference>
<dbReference type="Gene3D" id="3.20.20.150">
    <property type="entry name" value="Divalent-metal-dependent TIM barrel enzymes"/>
    <property type="match status" value="1"/>
</dbReference>
<gene>
    <name evidence="2" type="ORF">CEJ42_03380</name>
</gene>
<reference evidence="2 3" key="1">
    <citation type="submission" date="2017-06" db="EMBL/GenBank/DDBJ databases">
        <title>Herbaspirillum phytohormonus sp. nov., isolated from the root nodule of Robinia pseudoacacia in lead-zinc mine.</title>
        <authorList>
            <person name="Fan M."/>
            <person name="Lin Y."/>
        </authorList>
    </citation>
    <scope>NUCLEOTIDE SEQUENCE [LARGE SCALE GENOMIC DNA]</scope>
    <source>
        <strain evidence="2 3">HZ10</strain>
    </source>
</reference>
<sequence length="283" mass="30748">MSADCVQPGAGLGLKPQHFGQALECAEPGLWFEVHPENYMMDGGPRPAWLEAVRSRHPLSLHGVSLSLAGPDAPDEAHLKRLAQLAARMQPFLISEHLAWSRAGGRYFPDLLPVPRTGEMLRTVAANIARTQDVLKRRIALENPSHYLRMDTHTWSEPDFLAELVRRTGCGLLVDVNNVHVSAANVGVDAQAYLDALPADAILEIHLAGHSSDANLPGLLVDSHDAAVAAPVWALYRRLTERIGSRPTLIERDGNVPEFGELLAERGIAQDLLTRAAATEAVS</sequence>
<dbReference type="HAMAP" id="MF_00697">
    <property type="entry name" value="UPF0276"/>
    <property type="match status" value="1"/>
</dbReference>
<dbReference type="InterPro" id="IPR036237">
    <property type="entry name" value="Xyl_isomerase-like_sf"/>
</dbReference>
<evidence type="ECO:0000313" key="3">
    <source>
        <dbReference type="Proteomes" id="UP000197596"/>
    </source>
</evidence>
<dbReference type="PANTHER" id="PTHR42194:SF1">
    <property type="entry name" value="UPF0276 PROTEIN HI_1600"/>
    <property type="match status" value="1"/>
</dbReference>
<accession>A0A246WYM0</accession>
<dbReference type="NCBIfam" id="NF003818">
    <property type="entry name" value="PRK05409.1"/>
    <property type="match status" value="1"/>
</dbReference>
<dbReference type="SUPFAM" id="SSF51658">
    <property type="entry name" value="Xylose isomerase-like"/>
    <property type="match status" value="1"/>
</dbReference>
<name>A0A246WYM0_9BURK</name>
<dbReference type="Pfam" id="PF05114">
    <property type="entry name" value="MbnB_TglH_ChrH"/>
    <property type="match status" value="1"/>
</dbReference>
<proteinExistence type="inferred from homology"/>
<protein>
    <recommendedName>
        <fullName evidence="1">UPF0276 protein CEJ42_03380</fullName>
    </recommendedName>
</protein>
<dbReference type="RefSeq" id="WP_088750214.1">
    <property type="nucleotide sequence ID" value="NZ_NJGU01000001.1"/>
</dbReference>
<comment type="caution">
    <text evidence="2">The sequence shown here is derived from an EMBL/GenBank/DDBJ whole genome shotgun (WGS) entry which is preliminary data.</text>
</comment>
<evidence type="ECO:0000256" key="1">
    <source>
        <dbReference type="HAMAP-Rule" id="MF_00697"/>
    </source>
</evidence>
<dbReference type="AlphaFoldDB" id="A0A246WYM0"/>
<organism evidence="2 3">
    <name type="scientific">Herbaspirillum robiniae</name>
    <dbReference type="NCBI Taxonomy" id="2014887"/>
    <lineage>
        <taxon>Bacteria</taxon>
        <taxon>Pseudomonadati</taxon>
        <taxon>Pseudomonadota</taxon>
        <taxon>Betaproteobacteria</taxon>
        <taxon>Burkholderiales</taxon>
        <taxon>Oxalobacteraceae</taxon>
        <taxon>Herbaspirillum</taxon>
    </lineage>
</organism>
<dbReference type="PANTHER" id="PTHR42194">
    <property type="entry name" value="UPF0276 PROTEIN HI_1600"/>
    <property type="match status" value="1"/>
</dbReference>